<dbReference type="Proteomes" id="UP000198882">
    <property type="component" value="Unassembled WGS sequence"/>
</dbReference>
<dbReference type="STRING" id="1095776.SAMN04515672_0278"/>
<sequence length="59" mass="6785">MCDRTGDCSNDDTCQLVLRNGHTGIETTEYYCKAHLVVRIWEVEADDDLEVVDATKLWH</sequence>
<dbReference type="EMBL" id="FNFE01000001">
    <property type="protein sequence ID" value="SDJ35177.1"/>
    <property type="molecule type" value="Genomic_DNA"/>
</dbReference>
<accession>A0A1G8T159</accession>
<organism evidence="1 2">
    <name type="scientific">Natronorubrum texcoconense</name>
    <dbReference type="NCBI Taxonomy" id="1095776"/>
    <lineage>
        <taxon>Archaea</taxon>
        <taxon>Methanobacteriati</taxon>
        <taxon>Methanobacteriota</taxon>
        <taxon>Stenosarchaea group</taxon>
        <taxon>Halobacteria</taxon>
        <taxon>Halobacteriales</taxon>
        <taxon>Natrialbaceae</taxon>
        <taxon>Natronorubrum</taxon>
    </lineage>
</organism>
<protein>
    <submittedName>
        <fullName evidence="1">Uncharacterized protein</fullName>
    </submittedName>
</protein>
<dbReference type="OrthoDB" id="189897at2157"/>
<reference evidence="2" key="1">
    <citation type="submission" date="2016-10" db="EMBL/GenBank/DDBJ databases">
        <authorList>
            <person name="Varghese N."/>
            <person name="Submissions S."/>
        </authorList>
    </citation>
    <scope>NUCLEOTIDE SEQUENCE [LARGE SCALE GENOMIC DNA]</scope>
    <source>
        <strain evidence="2">B4,CECT 8067,JCM 17497</strain>
    </source>
</reference>
<gene>
    <name evidence="1" type="ORF">SAMN04515672_0278</name>
</gene>
<evidence type="ECO:0000313" key="1">
    <source>
        <dbReference type="EMBL" id="SDJ35177.1"/>
    </source>
</evidence>
<proteinExistence type="predicted"/>
<name>A0A1G8T159_9EURY</name>
<dbReference type="GeneID" id="302206155"/>
<dbReference type="AlphaFoldDB" id="A0A1G8T159"/>
<dbReference type="RefSeq" id="WP_006089840.1">
    <property type="nucleotide sequence ID" value="NZ_FNFE01000001.1"/>
</dbReference>
<keyword evidence="2" id="KW-1185">Reference proteome</keyword>
<evidence type="ECO:0000313" key="2">
    <source>
        <dbReference type="Proteomes" id="UP000198882"/>
    </source>
</evidence>